<keyword evidence="6 10" id="KW-0863">Zinc-finger</keyword>
<organism evidence="13 14">
    <name type="scientific">Bodo saltans</name>
    <name type="common">Flagellated protozoan</name>
    <dbReference type="NCBI Taxonomy" id="75058"/>
    <lineage>
        <taxon>Eukaryota</taxon>
        <taxon>Discoba</taxon>
        <taxon>Euglenozoa</taxon>
        <taxon>Kinetoplastea</taxon>
        <taxon>Metakinetoplastina</taxon>
        <taxon>Eubodonida</taxon>
        <taxon>Bodonidae</taxon>
        <taxon>Bodo</taxon>
    </lineage>
</organism>
<evidence type="ECO:0000256" key="3">
    <source>
        <dbReference type="ARBA" id="ARBA00022679"/>
    </source>
</evidence>
<dbReference type="InterPro" id="IPR013083">
    <property type="entry name" value="Znf_RING/FYVE/PHD"/>
</dbReference>
<protein>
    <submittedName>
        <fullName evidence="13">Zinc finger protein, putative</fullName>
    </submittedName>
</protein>
<dbReference type="InterPro" id="IPR001841">
    <property type="entry name" value="Znf_RING"/>
</dbReference>
<name>A0A0S4JKA0_BODSA</name>
<evidence type="ECO:0000259" key="12">
    <source>
        <dbReference type="PROSITE" id="PS50089"/>
    </source>
</evidence>
<evidence type="ECO:0000256" key="8">
    <source>
        <dbReference type="ARBA" id="ARBA00022989"/>
    </source>
</evidence>
<dbReference type="GO" id="GO:0061630">
    <property type="term" value="F:ubiquitin protein ligase activity"/>
    <property type="evidence" value="ECO:0007669"/>
    <property type="project" value="UniProtKB-EC"/>
</dbReference>
<dbReference type="Gene3D" id="3.30.40.10">
    <property type="entry name" value="Zinc/RING finger domain, C3HC4 (zinc finger)"/>
    <property type="match status" value="1"/>
</dbReference>
<evidence type="ECO:0000256" key="6">
    <source>
        <dbReference type="ARBA" id="ARBA00022771"/>
    </source>
</evidence>
<evidence type="ECO:0000256" key="10">
    <source>
        <dbReference type="PROSITE-ProRule" id="PRU00175"/>
    </source>
</evidence>
<evidence type="ECO:0000256" key="2">
    <source>
        <dbReference type="ARBA" id="ARBA00004906"/>
    </source>
</evidence>
<dbReference type="SUPFAM" id="SSF57850">
    <property type="entry name" value="RING/U-box"/>
    <property type="match status" value="1"/>
</dbReference>
<dbReference type="GO" id="GO:0005789">
    <property type="term" value="C:endoplasmic reticulum membrane"/>
    <property type="evidence" value="ECO:0007669"/>
    <property type="project" value="UniProtKB-SubCell"/>
</dbReference>
<evidence type="ECO:0000313" key="14">
    <source>
        <dbReference type="Proteomes" id="UP000051952"/>
    </source>
</evidence>
<dbReference type="EMBL" id="CYKH01001851">
    <property type="protein sequence ID" value="CUG90597.1"/>
    <property type="molecule type" value="Genomic_DNA"/>
</dbReference>
<dbReference type="Pfam" id="PF25563">
    <property type="entry name" value="TPR_SYVN1_N"/>
    <property type="match status" value="1"/>
</dbReference>
<feature type="transmembrane region" description="Helical" evidence="11">
    <location>
        <begin position="6"/>
        <end position="27"/>
    </location>
</feature>
<keyword evidence="5" id="KW-0479">Metal-binding</keyword>
<comment type="pathway">
    <text evidence="2">Protein modification; protein ubiquitination.</text>
</comment>
<evidence type="ECO:0000313" key="13">
    <source>
        <dbReference type="EMBL" id="CUG90597.1"/>
    </source>
</evidence>
<keyword evidence="3" id="KW-0808">Transferase</keyword>
<dbReference type="Proteomes" id="UP000051952">
    <property type="component" value="Unassembled WGS sequence"/>
</dbReference>
<dbReference type="PANTHER" id="PTHR22763:SF184">
    <property type="entry name" value="E3 UBIQUITIN-PROTEIN LIGASE SYNOVIOLIN"/>
    <property type="match status" value="1"/>
</dbReference>
<dbReference type="SMART" id="SM01197">
    <property type="entry name" value="FANCL_C"/>
    <property type="match status" value="1"/>
</dbReference>
<keyword evidence="8 11" id="KW-1133">Transmembrane helix</keyword>
<dbReference type="PANTHER" id="PTHR22763">
    <property type="entry name" value="RING ZINC FINGER PROTEIN"/>
    <property type="match status" value="1"/>
</dbReference>
<dbReference type="OrthoDB" id="263722at2759"/>
<evidence type="ECO:0000256" key="7">
    <source>
        <dbReference type="ARBA" id="ARBA00022833"/>
    </source>
</evidence>
<evidence type="ECO:0000256" key="5">
    <source>
        <dbReference type="ARBA" id="ARBA00022723"/>
    </source>
</evidence>
<dbReference type="GO" id="GO:0008270">
    <property type="term" value="F:zinc ion binding"/>
    <property type="evidence" value="ECO:0007669"/>
    <property type="project" value="UniProtKB-KW"/>
</dbReference>
<evidence type="ECO:0000256" key="1">
    <source>
        <dbReference type="ARBA" id="ARBA00004127"/>
    </source>
</evidence>
<dbReference type="Pfam" id="PF13639">
    <property type="entry name" value="zf-RING_2"/>
    <property type="match status" value="1"/>
</dbReference>
<keyword evidence="7" id="KW-0862">Zinc</keyword>
<keyword evidence="9 11" id="KW-0472">Membrane</keyword>
<dbReference type="CDD" id="cd16481">
    <property type="entry name" value="RING-H2_TTC3"/>
    <property type="match status" value="1"/>
</dbReference>
<dbReference type="InterPro" id="IPR050731">
    <property type="entry name" value="HRD1_E3_ubiq-ligases"/>
</dbReference>
<feature type="non-terminal residue" evidence="13">
    <location>
        <position position="301"/>
    </location>
</feature>
<dbReference type="GO" id="GO:0043161">
    <property type="term" value="P:proteasome-mediated ubiquitin-dependent protein catabolic process"/>
    <property type="evidence" value="ECO:0007669"/>
    <property type="project" value="TreeGrafter"/>
</dbReference>
<gene>
    <name evidence="13" type="ORF">BSAL_27885</name>
</gene>
<reference evidence="14" key="1">
    <citation type="submission" date="2015-09" db="EMBL/GenBank/DDBJ databases">
        <authorList>
            <consortium name="Pathogen Informatics"/>
        </authorList>
    </citation>
    <scope>NUCLEOTIDE SEQUENCE [LARGE SCALE GENOMIC DNA]</scope>
    <source>
        <strain evidence="14">Lake Konstanz</strain>
    </source>
</reference>
<proteinExistence type="predicted"/>
<dbReference type="AlphaFoldDB" id="A0A0S4JKA0"/>
<comment type="subcellular location">
    <subcellularLocation>
        <location evidence="1">Endomembrane system</location>
        <topology evidence="1">Multi-pass membrane protein</topology>
    </subcellularLocation>
</comment>
<keyword evidence="14" id="KW-1185">Reference proteome</keyword>
<dbReference type="PROSITE" id="PS50089">
    <property type="entry name" value="ZF_RING_2"/>
    <property type="match status" value="1"/>
</dbReference>
<dbReference type="InterPro" id="IPR057992">
    <property type="entry name" value="TPR_SYVN1_N"/>
</dbReference>
<dbReference type="SMART" id="SM00184">
    <property type="entry name" value="RING"/>
    <property type="match status" value="1"/>
</dbReference>
<dbReference type="VEuPathDB" id="TriTrypDB:BSAL_27885"/>
<keyword evidence="4 11" id="KW-0812">Transmembrane</keyword>
<evidence type="ECO:0000256" key="9">
    <source>
        <dbReference type="ARBA" id="ARBA00023136"/>
    </source>
</evidence>
<dbReference type="GO" id="GO:0036503">
    <property type="term" value="P:ERAD pathway"/>
    <property type="evidence" value="ECO:0007669"/>
    <property type="project" value="TreeGrafter"/>
</dbReference>
<evidence type="ECO:0000256" key="4">
    <source>
        <dbReference type="ARBA" id="ARBA00022692"/>
    </source>
</evidence>
<feature type="domain" description="RING-type" evidence="12">
    <location>
        <begin position="159"/>
        <end position="200"/>
    </location>
</feature>
<accession>A0A0S4JKA0</accession>
<sequence length="301" mass="33526">MSRVSLYYSYIAVSNLLATLVVVDAIMTFERFFEVMVFLTSSRDYLLLLLKYSTMALRSLVTQIKLIVYLKDDGNAAPGPIRFYVDIASNFIEGLLHVCSFAAMARVALPLHLVRDLLRSLKNMKDTIQSFVRYRRLATNMDIIFDAATAEDLDKDRRCAVCYDDMLDDTGCKKLKCGHCYHKDCLRKWLEANSACPYCRKDIDANLNAPRARPHGPVPPAPPRVHAAFLAAFAPRNANEPAAAAAVPQPADVAAQQQQEEERLIQAAYAEYLRMHAAMEGAPPPPGTIPMVVTTSIVVNQ</sequence>
<evidence type="ECO:0000256" key="11">
    <source>
        <dbReference type="SAM" id="Phobius"/>
    </source>
</evidence>